<organism evidence="2 3">
    <name type="scientific">Callosobruchus maculatus</name>
    <name type="common">Southern cowpea weevil</name>
    <name type="synonym">Pulse bruchid</name>
    <dbReference type="NCBI Taxonomy" id="64391"/>
    <lineage>
        <taxon>Eukaryota</taxon>
        <taxon>Metazoa</taxon>
        <taxon>Ecdysozoa</taxon>
        <taxon>Arthropoda</taxon>
        <taxon>Hexapoda</taxon>
        <taxon>Insecta</taxon>
        <taxon>Pterygota</taxon>
        <taxon>Neoptera</taxon>
        <taxon>Endopterygota</taxon>
        <taxon>Coleoptera</taxon>
        <taxon>Polyphaga</taxon>
        <taxon>Cucujiformia</taxon>
        <taxon>Chrysomeloidea</taxon>
        <taxon>Chrysomelidae</taxon>
        <taxon>Bruchinae</taxon>
        <taxon>Bruchini</taxon>
        <taxon>Callosobruchus</taxon>
    </lineage>
</organism>
<evidence type="ECO:0000313" key="2">
    <source>
        <dbReference type="EMBL" id="VEN54847.1"/>
    </source>
</evidence>
<keyword evidence="3" id="KW-1185">Reference proteome</keyword>
<name>A0A653D687_CALMS</name>
<sequence>MSEKSENNPSAKAENAKEMNECVDGITANKGSKKRNKHKKKLHDEKKQAEEIVEITKDDENNETNVTSHYTIKELKAAMEVFAPVFSLTQKPAKTSEEALKKSYQFWNTQPVPRMEDNR</sequence>
<feature type="compositionally biased region" description="Basic residues" evidence="1">
    <location>
        <begin position="31"/>
        <end position="41"/>
    </location>
</feature>
<dbReference type="OrthoDB" id="60315at2759"/>
<accession>A0A653D687</accession>
<evidence type="ECO:0000313" key="3">
    <source>
        <dbReference type="Proteomes" id="UP000410492"/>
    </source>
</evidence>
<reference evidence="2 3" key="1">
    <citation type="submission" date="2019-01" db="EMBL/GenBank/DDBJ databases">
        <authorList>
            <person name="Sayadi A."/>
        </authorList>
    </citation>
    <scope>NUCLEOTIDE SEQUENCE [LARGE SCALE GENOMIC DNA]</scope>
</reference>
<proteinExistence type="predicted"/>
<feature type="region of interest" description="Disordered" evidence="1">
    <location>
        <begin position="1"/>
        <end position="61"/>
    </location>
</feature>
<evidence type="ECO:0000256" key="1">
    <source>
        <dbReference type="SAM" id="MobiDB-lite"/>
    </source>
</evidence>
<dbReference type="AlphaFoldDB" id="A0A653D687"/>
<protein>
    <submittedName>
        <fullName evidence="2">Uncharacterized protein</fullName>
    </submittedName>
</protein>
<feature type="compositionally biased region" description="Basic and acidic residues" evidence="1">
    <location>
        <begin position="42"/>
        <end position="59"/>
    </location>
</feature>
<dbReference type="Proteomes" id="UP000410492">
    <property type="component" value="Unassembled WGS sequence"/>
</dbReference>
<dbReference type="EMBL" id="CAACVG010010054">
    <property type="protein sequence ID" value="VEN54847.1"/>
    <property type="molecule type" value="Genomic_DNA"/>
</dbReference>
<gene>
    <name evidence="2" type="ORF">CALMAC_LOCUS14211</name>
</gene>